<keyword evidence="5" id="KW-1185">Reference proteome</keyword>
<feature type="transmembrane region" description="Helical" evidence="1">
    <location>
        <begin position="93"/>
        <end position="114"/>
    </location>
</feature>
<comment type="caution">
    <text evidence="4">The sequence shown here is derived from an EMBL/GenBank/DDBJ whole genome shotgun (WGS) entry which is preliminary data.</text>
</comment>
<protein>
    <submittedName>
        <fullName evidence="4">DUF4974 domain-containing protein</fullName>
    </submittedName>
</protein>
<feature type="domain" description="Protein FecR C-terminal" evidence="3">
    <location>
        <begin position="335"/>
        <end position="401"/>
    </location>
</feature>
<keyword evidence="1" id="KW-0472">Membrane</keyword>
<dbReference type="InterPro" id="IPR006860">
    <property type="entry name" value="FecR"/>
</dbReference>
<name>A0ABP7P2F0_9SPHI</name>
<evidence type="ECO:0000313" key="4">
    <source>
        <dbReference type="EMBL" id="GAA3958448.1"/>
    </source>
</evidence>
<dbReference type="Proteomes" id="UP001500742">
    <property type="component" value="Unassembled WGS sequence"/>
</dbReference>
<keyword evidence="1" id="KW-0812">Transmembrane</keyword>
<reference evidence="5" key="1">
    <citation type="journal article" date="2019" name="Int. J. Syst. Evol. Microbiol.">
        <title>The Global Catalogue of Microorganisms (GCM) 10K type strain sequencing project: providing services to taxonomists for standard genome sequencing and annotation.</title>
        <authorList>
            <consortium name="The Broad Institute Genomics Platform"/>
            <consortium name="The Broad Institute Genome Sequencing Center for Infectious Disease"/>
            <person name="Wu L."/>
            <person name="Ma J."/>
        </authorList>
    </citation>
    <scope>NUCLEOTIDE SEQUENCE [LARGE SCALE GENOMIC DNA]</scope>
    <source>
        <strain evidence="5">JCM 16601</strain>
    </source>
</reference>
<evidence type="ECO:0000313" key="5">
    <source>
        <dbReference type="Proteomes" id="UP001500742"/>
    </source>
</evidence>
<organism evidence="4 5">
    <name type="scientific">Mucilaginibacter dorajii</name>
    <dbReference type="NCBI Taxonomy" id="692994"/>
    <lineage>
        <taxon>Bacteria</taxon>
        <taxon>Pseudomonadati</taxon>
        <taxon>Bacteroidota</taxon>
        <taxon>Sphingobacteriia</taxon>
        <taxon>Sphingobacteriales</taxon>
        <taxon>Sphingobacteriaceae</taxon>
        <taxon>Mucilaginibacter</taxon>
    </lineage>
</organism>
<dbReference type="PANTHER" id="PTHR30273:SF2">
    <property type="entry name" value="PROTEIN FECR"/>
    <property type="match status" value="1"/>
</dbReference>
<dbReference type="EMBL" id="BAAAZC010000003">
    <property type="protein sequence ID" value="GAA3958448.1"/>
    <property type="molecule type" value="Genomic_DNA"/>
</dbReference>
<feature type="domain" description="FecR protein" evidence="2">
    <location>
        <begin position="197"/>
        <end position="292"/>
    </location>
</feature>
<keyword evidence="1" id="KW-1133">Transmembrane helix</keyword>
<proteinExistence type="predicted"/>
<dbReference type="Gene3D" id="3.55.50.30">
    <property type="match status" value="1"/>
</dbReference>
<dbReference type="Gene3D" id="2.60.120.1440">
    <property type="match status" value="1"/>
</dbReference>
<dbReference type="Pfam" id="PF16344">
    <property type="entry name" value="FecR_C"/>
    <property type="match status" value="1"/>
</dbReference>
<dbReference type="PANTHER" id="PTHR30273">
    <property type="entry name" value="PERIPLASMIC SIGNAL SENSOR AND SIGMA FACTOR ACTIVATOR FECR-RELATED"/>
    <property type="match status" value="1"/>
</dbReference>
<gene>
    <name evidence="4" type="ORF">GCM10022210_02250</name>
</gene>
<accession>A0ABP7P2F0</accession>
<dbReference type="Pfam" id="PF04773">
    <property type="entry name" value="FecR"/>
    <property type="match status" value="1"/>
</dbReference>
<sequence>MSAFNARLNYLFNSYYHQTATQQEQDELFEIINSSASDAELAALIQEAWNSLQVNEPLFDATKSMDMLNSILQSKSHPDNDHQIRPPNHNQTWLKLGVAATLMVFVGFGAYVLLSNQNNKKAVNKKTIAKAQPAHDVLPGGNKAVLTLANGKTITLDSAKNGLLAKQGSAHINKTKDGQLIYNADGETGDNTAAMNTVATPRGGQYQLVLNDGSRVWLNSASSLSFPAVFRGKTREVEITGEAYFEVAKNAKMPFRVKVNNTVVEVLGTHFNVMAYNDESEMKTTLLEGSVKISNKDNSNILKPGQRALLKQSGRIAVNDDPDAEDAVAWKDGIFQFRDAGIETIMRQAARWYDVQVSFEGKIPVKEFTGRISRNVKASELMGMLKYMGVNFKIEDKHITVIP</sequence>
<evidence type="ECO:0000256" key="1">
    <source>
        <dbReference type="SAM" id="Phobius"/>
    </source>
</evidence>
<dbReference type="InterPro" id="IPR012373">
    <property type="entry name" value="Ferrdict_sens_TM"/>
</dbReference>
<dbReference type="RefSeq" id="WP_259096032.1">
    <property type="nucleotide sequence ID" value="NZ_BAAAZC010000003.1"/>
</dbReference>
<evidence type="ECO:0000259" key="2">
    <source>
        <dbReference type="Pfam" id="PF04773"/>
    </source>
</evidence>
<dbReference type="InterPro" id="IPR032508">
    <property type="entry name" value="FecR_C"/>
</dbReference>
<evidence type="ECO:0000259" key="3">
    <source>
        <dbReference type="Pfam" id="PF16344"/>
    </source>
</evidence>